<name>A0A7E4ZTS5_PANRE</name>
<dbReference type="Pfam" id="PF00536">
    <property type="entry name" value="SAM_1"/>
    <property type="match status" value="2"/>
</dbReference>
<dbReference type="InterPro" id="IPR013761">
    <property type="entry name" value="SAM/pointed_sf"/>
</dbReference>
<dbReference type="CDD" id="cd09566">
    <property type="entry name" value="SAM_liprin-beta1_2_repeat2"/>
    <property type="match status" value="1"/>
</dbReference>
<evidence type="ECO:0000256" key="3">
    <source>
        <dbReference type="ARBA" id="ARBA00023054"/>
    </source>
</evidence>
<sequence>MTNELDDYDDFREANLLLTTTLKQLDDVISKGAATGSLYRLYSDSRTSVHSAMNGNDYDNRSSSTPHRSTSISSTSGNGIRISGHSVDTHNNSSDINGNGSSDFADGSQMIPMSNGHSTVSHLSNVPQTKAPIQWNMSVSNWIDHASKVTPESSGSVSPDSFGVDESPPSDALNSSSGNGLDDPMPEPICQPPPSPVGRLLEAIDGNRLNSPLDSSSKIKILQWINKLQDPQNLSPSPSMSTVSCPEYPELQDKLHKLAMARDSLSLQVTVLNEQVGTQREKIRDLESLLATKRKTFAYDSVCENTTEAQKTDLINEINMLKNKYALLEKDKVAAERRLQMSQAEIDRLSQTMHQIVTQHGIQLHHPHGGSSAAAAANDHNIEMEQLRITVQRLIADNEQKSIEINSLRNALDEHSRAIENYGLGSQRSSFGQVPPPAPQPQSFNINAQLRKLLVDDSKENIAHSNSFPVSLCSSGQQSSAYGSMSSRTPVPSTSYTSSLSMASPQPSSWSSGISAAPRNIHHTNSLIGPSASFGPNMSASSNFRSPSSPAARQLAAELDELRRINGELSLQQQSNQPYSTNSLPRHLPINGKNGTTLTLPLPKLSIGSSGANGSVNGESGSKRATSPSHSSSSSYSRPNGSRFGGSSNRINKWIHDKLLGGASRRKRGPPTSASTRPNAWKLGHVYDEPGNNESRSRAVTKRSTSAPNLVESDDEILRNGQPSATQSTSNFKRGRTRSTLRNFLGKLTRSTSQEIPTGAFRRGSGVRASASARLATIGAPVAGAIAIRPPVQQFVDWNTEQICEWFAEIGFTQYVPDAERYVRSGRHLLNMTDNELEKELVIKNPLHRKRLKCILDCIDKNATGPADRMDVHQVLLWLDMIGVPQFREAFSENLIDGQMLLCLTAQDLIDMKITSALNHATLARGIQFLHSVDFHLHRLEKVFNNEVMLKLPIANEVEKWAHACVSHWLKSIDLAEFTPNLIFSGIHGALMVHEPTFTAESLAEVLQIPAHKTLLRRHLTTQFNNLLGQEVISRKRETLAQPFVTFLSPTLRVKLVKKGFSLSRKKNKNEVYVEPHVPVYSPRARQYYGTSTLTATDI</sequence>
<dbReference type="CDD" id="cd09563">
    <property type="entry name" value="SAM_liprin-beta1_2_repeat1"/>
    <property type="match status" value="1"/>
</dbReference>
<feature type="compositionally biased region" description="Polar residues" evidence="5">
    <location>
        <begin position="721"/>
        <end position="732"/>
    </location>
</feature>
<dbReference type="Pfam" id="PF07647">
    <property type="entry name" value="SAM_2"/>
    <property type="match status" value="1"/>
</dbReference>
<feature type="compositionally biased region" description="Polar residues" evidence="5">
    <location>
        <begin position="150"/>
        <end position="159"/>
    </location>
</feature>
<feature type="compositionally biased region" description="Polar residues" evidence="5">
    <location>
        <begin position="523"/>
        <end position="538"/>
    </location>
</feature>
<evidence type="ECO:0000256" key="4">
    <source>
        <dbReference type="SAM" id="Coils"/>
    </source>
</evidence>
<feature type="domain" description="SAM" evidence="6">
    <location>
        <begin position="798"/>
        <end position="862"/>
    </location>
</feature>
<protein>
    <submittedName>
        <fullName evidence="8">Liprin-beta</fullName>
    </submittedName>
</protein>
<keyword evidence="7" id="KW-1185">Reference proteome</keyword>
<keyword evidence="3 4" id="KW-0175">Coiled coil</keyword>
<dbReference type="WBParaSite" id="Pan_g16989.t2">
    <property type="protein sequence ID" value="Pan_g16989.t2"/>
    <property type="gene ID" value="Pan_g16989"/>
</dbReference>
<dbReference type="PROSITE" id="PS50105">
    <property type="entry name" value="SAM_DOMAIN"/>
    <property type="match status" value="2"/>
</dbReference>
<feature type="region of interest" description="Disordered" evidence="5">
    <location>
        <begin position="52"/>
        <end position="108"/>
    </location>
</feature>
<dbReference type="SMART" id="SM00454">
    <property type="entry name" value="SAM"/>
    <property type="match status" value="3"/>
</dbReference>
<evidence type="ECO:0000256" key="5">
    <source>
        <dbReference type="SAM" id="MobiDB-lite"/>
    </source>
</evidence>
<feature type="region of interest" description="Disordered" evidence="5">
    <location>
        <begin position="570"/>
        <end position="736"/>
    </location>
</feature>
<dbReference type="Pfam" id="PF26022">
    <property type="entry name" value="CC_Liprin_beta"/>
    <property type="match status" value="1"/>
</dbReference>
<feature type="compositionally biased region" description="Pro residues" evidence="5">
    <location>
        <begin position="186"/>
        <end position="196"/>
    </location>
</feature>
<dbReference type="Proteomes" id="UP000492821">
    <property type="component" value="Unassembled WGS sequence"/>
</dbReference>
<feature type="compositionally biased region" description="Low complexity" evidence="5">
    <location>
        <begin position="61"/>
        <end position="84"/>
    </location>
</feature>
<feature type="compositionally biased region" description="Low complexity" evidence="5">
    <location>
        <begin position="91"/>
        <end position="103"/>
    </location>
</feature>
<evidence type="ECO:0000256" key="1">
    <source>
        <dbReference type="ARBA" id="ARBA00007547"/>
    </source>
</evidence>
<dbReference type="PANTHER" id="PTHR12587">
    <property type="entry name" value="LAR INTERACTING PROTEIN LIP -RELATED PROTEIN"/>
    <property type="match status" value="1"/>
</dbReference>
<proteinExistence type="inferred from homology"/>
<feature type="region of interest" description="Disordered" evidence="5">
    <location>
        <begin position="479"/>
        <end position="554"/>
    </location>
</feature>
<evidence type="ECO:0000313" key="8">
    <source>
        <dbReference type="WBParaSite" id="Pan_g16989.t2"/>
    </source>
</evidence>
<dbReference type="AlphaFoldDB" id="A0A7E4ZTS5"/>
<feature type="compositionally biased region" description="Low complexity" evidence="5">
    <location>
        <begin position="539"/>
        <end position="553"/>
    </location>
</feature>
<feature type="coiled-coil region" evidence="4">
    <location>
        <begin position="304"/>
        <end position="352"/>
    </location>
</feature>
<evidence type="ECO:0000256" key="2">
    <source>
        <dbReference type="ARBA" id="ARBA00022737"/>
    </source>
</evidence>
<organism evidence="7 8">
    <name type="scientific">Panagrellus redivivus</name>
    <name type="common">Microworm</name>
    <dbReference type="NCBI Taxonomy" id="6233"/>
    <lineage>
        <taxon>Eukaryota</taxon>
        <taxon>Metazoa</taxon>
        <taxon>Ecdysozoa</taxon>
        <taxon>Nematoda</taxon>
        <taxon>Chromadorea</taxon>
        <taxon>Rhabditida</taxon>
        <taxon>Tylenchina</taxon>
        <taxon>Panagrolaimomorpha</taxon>
        <taxon>Panagrolaimoidea</taxon>
        <taxon>Panagrolaimidae</taxon>
        <taxon>Panagrellus</taxon>
    </lineage>
</organism>
<feature type="region of interest" description="Disordered" evidence="5">
    <location>
        <begin position="149"/>
        <end position="196"/>
    </location>
</feature>
<reference evidence="7" key="1">
    <citation type="journal article" date="2013" name="Genetics">
        <title>The draft genome and transcriptome of Panagrellus redivivus are shaped by the harsh demands of a free-living lifestyle.</title>
        <authorList>
            <person name="Srinivasan J."/>
            <person name="Dillman A.R."/>
            <person name="Macchietto M.G."/>
            <person name="Heikkinen L."/>
            <person name="Lakso M."/>
            <person name="Fracchia K.M."/>
            <person name="Antoshechkin I."/>
            <person name="Mortazavi A."/>
            <person name="Wong G."/>
            <person name="Sternberg P.W."/>
        </authorList>
    </citation>
    <scope>NUCLEOTIDE SEQUENCE [LARGE SCALE GENOMIC DNA]</scope>
    <source>
        <strain evidence="7">MT8872</strain>
    </source>
</reference>
<feature type="compositionally biased region" description="Polar residues" evidence="5">
    <location>
        <begin position="607"/>
        <end position="620"/>
    </location>
</feature>
<dbReference type="InterPro" id="IPR037618">
    <property type="entry name" value="LIPB1/2_SAM_2nd"/>
</dbReference>
<dbReference type="InterPro" id="IPR037617">
    <property type="entry name" value="LIPB1/2_SAM_1"/>
</dbReference>
<feature type="compositionally biased region" description="Low complexity" evidence="5">
    <location>
        <begin position="623"/>
        <end position="642"/>
    </location>
</feature>
<dbReference type="SUPFAM" id="SSF47769">
    <property type="entry name" value="SAM/Pointed domain"/>
    <property type="match status" value="2"/>
</dbReference>
<evidence type="ECO:0000259" key="6">
    <source>
        <dbReference type="PROSITE" id="PS50105"/>
    </source>
</evidence>
<dbReference type="InterPro" id="IPR029515">
    <property type="entry name" value="Liprin"/>
</dbReference>
<evidence type="ECO:0000313" key="7">
    <source>
        <dbReference type="Proteomes" id="UP000492821"/>
    </source>
</evidence>
<feature type="coiled-coil region" evidence="4">
    <location>
        <begin position="377"/>
        <end position="418"/>
    </location>
</feature>
<dbReference type="GO" id="GO:0007528">
    <property type="term" value="P:neuromuscular junction development"/>
    <property type="evidence" value="ECO:0007669"/>
    <property type="project" value="TreeGrafter"/>
</dbReference>
<dbReference type="GO" id="GO:0048786">
    <property type="term" value="C:presynaptic active zone"/>
    <property type="evidence" value="ECO:0007669"/>
    <property type="project" value="TreeGrafter"/>
</dbReference>
<feature type="compositionally biased region" description="Polar residues" evidence="5">
    <location>
        <begin position="570"/>
        <end position="584"/>
    </location>
</feature>
<dbReference type="Gene3D" id="1.10.150.50">
    <property type="entry name" value="Transcription Factor, Ets-1"/>
    <property type="match status" value="3"/>
</dbReference>
<keyword evidence="2" id="KW-0677">Repeat</keyword>
<feature type="domain" description="SAM" evidence="6">
    <location>
        <begin position="870"/>
        <end position="933"/>
    </location>
</feature>
<dbReference type="InterPro" id="IPR058914">
    <property type="entry name" value="LIPB1/2_CC"/>
</dbReference>
<dbReference type="PANTHER" id="PTHR12587:SF14">
    <property type="entry name" value="AT31531P"/>
    <property type="match status" value="1"/>
</dbReference>
<comment type="similarity">
    <text evidence="1">Belongs to the liprin family. Liprin-beta subfamily.</text>
</comment>
<feature type="compositionally biased region" description="Low complexity" evidence="5">
    <location>
        <begin position="486"/>
        <end position="518"/>
    </location>
</feature>
<dbReference type="InterPro" id="IPR001660">
    <property type="entry name" value="SAM"/>
</dbReference>
<reference evidence="8" key="2">
    <citation type="submission" date="2020-10" db="UniProtKB">
        <authorList>
            <consortium name="WormBaseParasite"/>
        </authorList>
    </citation>
    <scope>IDENTIFICATION</scope>
</reference>
<accession>A0A7E4ZTS5</accession>